<dbReference type="Gene3D" id="3.40.1190.10">
    <property type="entry name" value="Mur-like, catalytic domain"/>
    <property type="match status" value="1"/>
</dbReference>
<evidence type="ECO:0000259" key="8">
    <source>
        <dbReference type="Pfam" id="PF08245"/>
    </source>
</evidence>
<dbReference type="GO" id="GO:0005524">
    <property type="term" value="F:ATP binding"/>
    <property type="evidence" value="ECO:0007669"/>
    <property type="project" value="UniProtKB-KW"/>
</dbReference>
<comment type="subcellular location">
    <subcellularLocation>
        <location evidence="1">Cytoplasm</location>
    </subcellularLocation>
</comment>
<dbReference type="PANTHER" id="PTHR43692">
    <property type="entry name" value="UDP-N-ACETYLMURAMOYLALANINE--D-GLUTAMATE LIGASE"/>
    <property type="match status" value="1"/>
</dbReference>
<feature type="domain" description="Mur ligase C-terminal" evidence="7">
    <location>
        <begin position="309"/>
        <end position="422"/>
    </location>
</feature>
<reference evidence="9" key="1">
    <citation type="submission" date="2020-06" db="EMBL/GenBank/DDBJ databases">
        <title>Unique genomic features of the anaerobic methanotrophic archaea.</title>
        <authorList>
            <person name="Chadwick G.L."/>
            <person name="Skennerton C.T."/>
            <person name="Laso-Perez R."/>
            <person name="Leu A.O."/>
            <person name="Speth D.R."/>
            <person name="Yu H."/>
            <person name="Morgan-Lang C."/>
            <person name="Hatzenpichler R."/>
            <person name="Goudeau D."/>
            <person name="Malmstrom R."/>
            <person name="Brazelton W.J."/>
            <person name="Woyke T."/>
            <person name="Hallam S.J."/>
            <person name="Tyson G.W."/>
            <person name="Wegener G."/>
            <person name="Boetius A."/>
            <person name="Orphan V."/>
        </authorList>
    </citation>
    <scope>NUCLEOTIDE SEQUENCE</scope>
</reference>
<dbReference type="InterPro" id="IPR004101">
    <property type="entry name" value="Mur_ligase_C"/>
</dbReference>
<dbReference type="Pfam" id="PF21799">
    <property type="entry name" value="MurD-like_N"/>
    <property type="match status" value="1"/>
</dbReference>
<keyword evidence="3" id="KW-0963">Cytoplasm</keyword>
<dbReference type="NCBIfam" id="TIGR01087">
    <property type="entry name" value="murD"/>
    <property type="match status" value="1"/>
</dbReference>
<dbReference type="Pfam" id="PF02875">
    <property type="entry name" value="Mur_ligase_C"/>
    <property type="match status" value="1"/>
</dbReference>
<dbReference type="EMBL" id="MT631649">
    <property type="protein sequence ID" value="QNO56197.1"/>
    <property type="molecule type" value="Genomic_DNA"/>
</dbReference>
<keyword evidence="5" id="KW-0547">Nucleotide-binding</keyword>
<dbReference type="PANTHER" id="PTHR43692:SF1">
    <property type="entry name" value="UDP-N-ACETYLMURAMOYLALANINE--D-GLUTAMATE LIGASE"/>
    <property type="match status" value="1"/>
</dbReference>
<dbReference type="SUPFAM" id="SSF53244">
    <property type="entry name" value="MurD-like peptide ligases, peptide-binding domain"/>
    <property type="match status" value="1"/>
</dbReference>
<dbReference type="GO" id="GO:0008360">
    <property type="term" value="P:regulation of cell shape"/>
    <property type="evidence" value="ECO:0007669"/>
    <property type="project" value="InterPro"/>
</dbReference>
<dbReference type="GO" id="GO:0005737">
    <property type="term" value="C:cytoplasm"/>
    <property type="evidence" value="ECO:0007669"/>
    <property type="project" value="UniProtKB-SubCell"/>
</dbReference>
<dbReference type="InterPro" id="IPR013221">
    <property type="entry name" value="Mur_ligase_cen"/>
</dbReference>
<dbReference type="HAMAP" id="MF_00639">
    <property type="entry name" value="MurD"/>
    <property type="match status" value="1"/>
</dbReference>
<dbReference type="SUPFAM" id="SSF51984">
    <property type="entry name" value="MurCD N-terminal domain"/>
    <property type="match status" value="1"/>
</dbReference>
<dbReference type="GO" id="GO:0051301">
    <property type="term" value="P:cell division"/>
    <property type="evidence" value="ECO:0007669"/>
    <property type="project" value="InterPro"/>
</dbReference>
<dbReference type="InterPro" id="IPR036565">
    <property type="entry name" value="Mur-like_cat_sf"/>
</dbReference>
<evidence type="ECO:0000256" key="1">
    <source>
        <dbReference type="ARBA" id="ARBA00004496"/>
    </source>
</evidence>
<keyword evidence="6" id="KW-0067">ATP-binding</keyword>
<sequence length="469" mass="52811">MKQRIAIIGAGESGVGAAVLAKIQGFDVFVSDFREIAKKYKDLLYKYGVDFEENGHTEDFVLNADEVIKSPGVPDKAPIIATIKQKGIRIISEIEFAGRYTTAKKICITGSNGKTTTALLIHHMMKKAGLNAGIAGNIGKSFALQVAEDNYDYYVIELSSFQLDGMYDFKADVAILLNITPDHLDRYDYELLKYVESKFRITQNLSKDDFFIYCSDDEITIKELEKIVLRAKKLPFSIKKMKNQAAYIENNTLKIKFDDINYSQPVKELALTGKHNTYNSMAAGIAGNIMKLRKRIIKESLNDFQGIEHRLEKVLKIHGVEFINDSKATNINSTWYALESITGQIIWIAGGIDKGNDYSQLEDIIRKKVKVIICLGNDNSKIHRALEGIPVTIVDTTSIEEAVNMAYYLSKKGDTVLLSPACASYDLFENYEDRGRQFKDYVRNIKISGRGYNNLGGYHFTARLYTHGK</sequence>
<evidence type="ECO:0000256" key="2">
    <source>
        <dbReference type="ARBA" id="ARBA00004752"/>
    </source>
</evidence>
<name>A0A7G9Z7G3_9EURY</name>
<dbReference type="InterPro" id="IPR036615">
    <property type="entry name" value="Mur_ligase_C_dom_sf"/>
</dbReference>
<evidence type="ECO:0000256" key="6">
    <source>
        <dbReference type="ARBA" id="ARBA00022840"/>
    </source>
</evidence>
<gene>
    <name evidence="9" type="primary">murD_1</name>
    <name evidence="9" type="ORF">FDFOPPHA_00022</name>
</gene>
<dbReference type="EC" id="6.3.2.9" evidence="9"/>
<protein>
    <submittedName>
        <fullName evidence="9">UDP-N-acetylmuramoylalanine--D-glutamate ligase</fullName>
        <ecNumber evidence="9">6.3.2.9</ecNumber>
    </submittedName>
</protein>
<dbReference type="Pfam" id="PF08245">
    <property type="entry name" value="Mur_ligase_M"/>
    <property type="match status" value="1"/>
</dbReference>
<dbReference type="Gene3D" id="3.90.190.20">
    <property type="entry name" value="Mur ligase, C-terminal domain"/>
    <property type="match status" value="1"/>
</dbReference>
<keyword evidence="4 9" id="KW-0436">Ligase</keyword>
<comment type="pathway">
    <text evidence="2">Cell wall biogenesis; peptidoglycan biosynthesis.</text>
</comment>
<dbReference type="GO" id="GO:0008764">
    <property type="term" value="F:UDP-N-acetylmuramoylalanine-D-glutamate ligase activity"/>
    <property type="evidence" value="ECO:0007669"/>
    <property type="project" value="UniProtKB-EC"/>
</dbReference>
<evidence type="ECO:0000259" key="7">
    <source>
        <dbReference type="Pfam" id="PF02875"/>
    </source>
</evidence>
<dbReference type="AlphaFoldDB" id="A0A7G9Z7G3"/>
<dbReference type="UniPathway" id="UPA00219"/>
<organism evidence="9">
    <name type="scientific">Candidatus Methanophaga sp. ANME-1 ERB7</name>
    <dbReference type="NCBI Taxonomy" id="2759913"/>
    <lineage>
        <taxon>Archaea</taxon>
        <taxon>Methanobacteriati</taxon>
        <taxon>Methanobacteriota</taxon>
        <taxon>Stenosarchaea group</taxon>
        <taxon>Methanomicrobia</taxon>
        <taxon>Candidatus Methanophagales</taxon>
        <taxon>Candidatus Methanophagaceae</taxon>
        <taxon>Candidatus Methanophaga</taxon>
    </lineage>
</organism>
<evidence type="ECO:0000256" key="3">
    <source>
        <dbReference type="ARBA" id="ARBA00022490"/>
    </source>
</evidence>
<feature type="domain" description="Mur ligase central" evidence="8">
    <location>
        <begin position="108"/>
        <end position="286"/>
    </location>
</feature>
<dbReference type="InterPro" id="IPR005762">
    <property type="entry name" value="MurD"/>
</dbReference>
<evidence type="ECO:0000256" key="4">
    <source>
        <dbReference type="ARBA" id="ARBA00022598"/>
    </source>
</evidence>
<dbReference type="SUPFAM" id="SSF53623">
    <property type="entry name" value="MurD-like peptide ligases, catalytic domain"/>
    <property type="match status" value="1"/>
</dbReference>
<proteinExistence type="inferred from homology"/>
<accession>A0A7G9Z7G3</accession>
<evidence type="ECO:0000313" key="9">
    <source>
        <dbReference type="EMBL" id="QNO56197.1"/>
    </source>
</evidence>
<evidence type="ECO:0000256" key="5">
    <source>
        <dbReference type="ARBA" id="ARBA00022741"/>
    </source>
</evidence>
<dbReference type="Gene3D" id="3.40.50.720">
    <property type="entry name" value="NAD(P)-binding Rossmann-like Domain"/>
    <property type="match status" value="1"/>
</dbReference>